<dbReference type="InterPro" id="IPR009351">
    <property type="entry name" value="AlkZ-like"/>
</dbReference>
<accession>A0A926HLR0</accession>
<dbReference type="EMBL" id="JACRSO010000001">
    <property type="protein sequence ID" value="MBC8528363.1"/>
    <property type="molecule type" value="Genomic_DNA"/>
</dbReference>
<dbReference type="PANTHER" id="PTHR30528:SF0">
    <property type="entry name" value="CYTOPLASMIC PROTEIN"/>
    <property type="match status" value="1"/>
</dbReference>
<gene>
    <name evidence="1" type="ORF">H8699_02780</name>
</gene>
<dbReference type="AlphaFoldDB" id="A0A926HLR0"/>
<organism evidence="1 2">
    <name type="scientific">Luoshenia tenuis</name>
    <dbReference type="NCBI Taxonomy" id="2763654"/>
    <lineage>
        <taxon>Bacteria</taxon>
        <taxon>Bacillati</taxon>
        <taxon>Bacillota</taxon>
        <taxon>Clostridia</taxon>
        <taxon>Christensenellales</taxon>
        <taxon>Christensenellaceae</taxon>
        <taxon>Luoshenia</taxon>
    </lineage>
</organism>
<proteinExistence type="predicted"/>
<evidence type="ECO:0000313" key="2">
    <source>
        <dbReference type="Proteomes" id="UP000654279"/>
    </source>
</evidence>
<dbReference type="PANTHER" id="PTHR30528">
    <property type="entry name" value="CYTOPLASMIC PROTEIN"/>
    <property type="match status" value="1"/>
</dbReference>
<dbReference type="RefSeq" id="WP_249284385.1">
    <property type="nucleotide sequence ID" value="NZ_JACRSO010000001.1"/>
</dbReference>
<dbReference type="Proteomes" id="UP000654279">
    <property type="component" value="Unassembled WGS sequence"/>
</dbReference>
<evidence type="ECO:0000313" key="1">
    <source>
        <dbReference type="EMBL" id="MBC8528363.1"/>
    </source>
</evidence>
<protein>
    <submittedName>
        <fullName evidence="1">YcaQ family DNA glycosylase</fullName>
    </submittedName>
</protein>
<dbReference type="Pfam" id="PF06224">
    <property type="entry name" value="AlkZ-like"/>
    <property type="match status" value="1"/>
</dbReference>
<name>A0A926HLR0_9FIRM</name>
<keyword evidence="2" id="KW-1185">Reference proteome</keyword>
<sequence length="399" mass="45741">MEKLTKVQARRFLLCHQGLLGPYIFKGSEGILRYARQAGCIQYDPLDVCGKNAELVLQARVKGFEKPQLDAALYKDRQLMDEYDKNMSIIPLEDWPRFARLRAERGARMHSAQAVEAVEKRVLAHLEKAAYACSKDLPFTEKVDWSWQATALSRAALETLYTRGKLVIHHKKNAVKYYALAEKMLPEEILGQADPFPDDFAFECWRVERRIGAVGLLWARPSDAFLGIHGLRGERRRLIFDALTAQGRICPVQVEGIEEPLYLPAAQLPALHAAREEGRLRPRTELLAPLDNLLWDRELIRRIFDFDYKWEVYTPVRERRYGYYVLPLLHGERLIGRAELRRDAKNGILHVLGLWYEKDLPAARIPHRAVEACLERLARFNGCGAVALAQDGGFAEKQI</sequence>
<comment type="caution">
    <text evidence="1">The sequence shown here is derived from an EMBL/GenBank/DDBJ whole genome shotgun (WGS) entry which is preliminary data.</text>
</comment>
<reference evidence="1" key="1">
    <citation type="submission" date="2020-08" db="EMBL/GenBank/DDBJ databases">
        <title>Genome public.</title>
        <authorList>
            <person name="Liu C."/>
            <person name="Sun Q."/>
        </authorList>
    </citation>
    <scope>NUCLEOTIDE SEQUENCE</scope>
    <source>
        <strain evidence="1">NSJ-44</strain>
    </source>
</reference>